<evidence type="ECO:0000256" key="1">
    <source>
        <dbReference type="ARBA" id="ARBA00007806"/>
    </source>
</evidence>
<dbReference type="Pfam" id="PF21365">
    <property type="entry name" value="Glyco_hydro_31_3rd"/>
    <property type="match status" value="1"/>
</dbReference>
<dbReference type="GO" id="GO:0005975">
    <property type="term" value="P:carbohydrate metabolic process"/>
    <property type="evidence" value="ECO:0007669"/>
    <property type="project" value="InterPro"/>
</dbReference>
<accession>A0A915JG44</accession>
<dbReference type="InterPro" id="IPR048395">
    <property type="entry name" value="Glyco_hydro_31_C"/>
</dbReference>
<dbReference type="InterPro" id="IPR017853">
    <property type="entry name" value="GH"/>
</dbReference>
<reference evidence="6" key="1">
    <citation type="submission" date="2022-11" db="UniProtKB">
        <authorList>
            <consortium name="WormBaseParasite"/>
        </authorList>
    </citation>
    <scope>IDENTIFICATION</scope>
</reference>
<evidence type="ECO:0000256" key="2">
    <source>
        <dbReference type="RuleBase" id="RU361185"/>
    </source>
</evidence>
<dbReference type="PANTHER" id="PTHR22762:SF133">
    <property type="entry name" value="P-TYPE DOMAIN-CONTAINING PROTEIN"/>
    <property type="match status" value="1"/>
</dbReference>
<keyword evidence="5" id="KW-1185">Reference proteome</keyword>
<dbReference type="OMA" id="IHLIVSP"/>
<evidence type="ECO:0000259" key="4">
    <source>
        <dbReference type="Pfam" id="PF21365"/>
    </source>
</evidence>
<dbReference type="InterPro" id="IPR000322">
    <property type="entry name" value="Glyco_hydro_31_TIM"/>
</dbReference>
<dbReference type="Pfam" id="PF01055">
    <property type="entry name" value="Glyco_hydro_31_2nd"/>
    <property type="match status" value="1"/>
</dbReference>
<dbReference type="PANTHER" id="PTHR22762">
    <property type="entry name" value="ALPHA-GLUCOSIDASE"/>
    <property type="match status" value="1"/>
</dbReference>
<name>A0A915JG44_ROMCU</name>
<dbReference type="InterPro" id="IPR013780">
    <property type="entry name" value="Glyco_hydro_b"/>
</dbReference>
<dbReference type="Gene3D" id="2.60.40.1180">
    <property type="entry name" value="Golgi alpha-mannosidase II"/>
    <property type="match status" value="2"/>
</dbReference>
<sequence>MPSRRPVLFSESTYPGSGTYAYHWISGTESTWANMKASLVAAVEYNFFGLPFTGSDVCGYKGDVEEELCVRWWQIGAFLPLCRSGNAINAKDQDPASLNKEALNATRLILHIRYKFLPYLYTILWFASTNGTSVIRPLFFEFPHDNHTYDIDDQFLLGTAIMVTPILEKHARQRSVYFPAGRWFQLLHGAEVENATENRLFNVSMDLHEIGLYVKGGNVVPWQYAANNTVLSRRNALGLTVALDTNELSHGYLFWDDGITPPSDSSYHYSLFLINVTKSAVTLERLGIDIFTTMLTESIVQWIYEINRSVL</sequence>
<dbReference type="Gene3D" id="3.20.20.80">
    <property type="entry name" value="Glycosidases"/>
    <property type="match status" value="1"/>
</dbReference>
<keyword evidence="2" id="KW-0378">Hydrolase</keyword>
<organism evidence="5 6">
    <name type="scientific">Romanomermis culicivorax</name>
    <name type="common">Nematode worm</name>
    <dbReference type="NCBI Taxonomy" id="13658"/>
    <lineage>
        <taxon>Eukaryota</taxon>
        <taxon>Metazoa</taxon>
        <taxon>Ecdysozoa</taxon>
        <taxon>Nematoda</taxon>
        <taxon>Enoplea</taxon>
        <taxon>Dorylaimia</taxon>
        <taxon>Mermithida</taxon>
        <taxon>Mermithoidea</taxon>
        <taxon>Mermithidae</taxon>
        <taxon>Romanomermis</taxon>
    </lineage>
</organism>
<dbReference type="Proteomes" id="UP000887565">
    <property type="component" value="Unplaced"/>
</dbReference>
<feature type="domain" description="Glycoside hydrolase family 31 TIM barrel" evidence="3">
    <location>
        <begin position="3"/>
        <end position="122"/>
    </location>
</feature>
<evidence type="ECO:0000313" key="5">
    <source>
        <dbReference type="Proteomes" id="UP000887565"/>
    </source>
</evidence>
<comment type="similarity">
    <text evidence="1 2">Belongs to the glycosyl hydrolase 31 family.</text>
</comment>
<dbReference type="SUPFAM" id="SSF51445">
    <property type="entry name" value="(Trans)glycosidases"/>
    <property type="match status" value="1"/>
</dbReference>
<proteinExistence type="inferred from homology"/>
<keyword evidence="2" id="KW-0326">Glycosidase</keyword>
<evidence type="ECO:0000259" key="3">
    <source>
        <dbReference type="Pfam" id="PF01055"/>
    </source>
</evidence>
<protein>
    <submittedName>
        <fullName evidence="6">Uncharacterized protein</fullName>
    </submittedName>
</protein>
<evidence type="ECO:0000313" key="6">
    <source>
        <dbReference type="WBParaSite" id="nRc.2.0.1.t25214-RA"/>
    </source>
</evidence>
<dbReference type="AlphaFoldDB" id="A0A915JG44"/>
<dbReference type="SUPFAM" id="SSF51011">
    <property type="entry name" value="Glycosyl hydrolase domain"/>
    <property type="match status" value="1"/>
</dbReference>
<dbReference type="GO" id="GO:0004558">
    <property type="term" value="F:alpha-1,4-glucosidase activity"/>
    <property type="evidence" value="ECO:0007669"/>
    <property type="project" value="TreeGrafter"/>
</dbReference>
<feature type="domain" description="Glycosyl hydrolase family 31 C-terminal" evidence="4">
    <location>
        <begin position="131"/>
        <end position="220"/>
    </location>
</feature>
<dbReference type="WBParaSite" id="nRc.2.0.1.t25214-RA">
    <property type="protein sequence ID" value="nRc.2.0.1.t25214-RA"/>
    <property type="gene ID" value="nRc.2.0.1.g25214"/>
</dbReference>